<comment type="caution">
    <text evidence="1">The sequence shown here is derived from an EMBL/GenBank/DDBJ whole genome shotgun (WGS) entry which is preliminary data.</text>
</comment>
<name>A0A392VZT4_9FABA</name>
<feature type="non-terminal residue" evidence="1">
    <location>
        <position position="1"/>
    </location>
</feature>
<evidence type="ECO:0000313" key="1">
    <source>
        <dbReference type="EMBL" id="MCI93924.1"/>
    </source>
</evidence>
<accession>A0A392VZT4</accession>
<evidence type="ECO:0000313" key="2">
    <source>
        <dbReference type="Proteomes" id="UP000265520"/>
    </source>
</evidence>
<reference evidence="1 2" key="1">
    <citation type="journal article" date="2018" name="Front. Plant Sci.">
        <title>Red Clover (Trifolium pratense) and Zigzag Clover (T. medium) - A Picture of Genomic Similarities and Differences.</title>
        <authorList>
            <person name="Dluhosova J."/>
            <person name="Istvanek J."/>
            <person name="Nedelnik J."/>
            <person name="Repkova J."/>
        </authorList>
    </citation>
    <scope>NUCLEOTIDE SEQUENCE [LARGE SCALE GENOMIC DNA]</scope>
    <source>
        <strain evidence="2">cv. 10/8</strain>
        <tissue evidence="1">Leaf</tissue>
    </source>
</reference>
<dbReference type="Proteomes" id="UP000265520">
    <property type="component" value="Unassembled WGS sequence"/>
</dbReference>
<dbReference type="EMBL" id="LXQA011342523">
    <property type="protein sequence ID" value="MCI93924.1"/>
    <property type="molecule type" value="Genomic_DNA"/>
</dbReference>
<sequence>GQATIDMDMAMAAVILYFRLQSESSAAMIPAASPAAQANPLD</sequence>
<proteinExistence type="predicted"/>
<keyword evidence="2" id="KW-1185">Reference proteome</keyword>
<dbReference type="AlphaFoldDB" id="A0A392VZT4"/>
<organism evidence="1 2">
    <name type="scientific">Trifolium medium</name>
    <dbReference type="NCBI Taxonomy" id="97028"/>
    <lineage>
        <taxon>Eukaryota</taxon>
        <taxon>Viridiplantae</taxon>
        <taxon>Streptophyta</taxon>
        <taxon>Embryophyta</taxon>
        <taxon>Tracheophyta</taxon>
        <taxon>Spermatophyta</taxon>
        <taxon>Magnoliopsida</taxon>
        <taxon>eudicotyledons</taxon>
        <taxon>Gunneridae</taxon>
        <taxon>Pentapetalae</taxon>
        <taxon>rosids</taxon>
        <taxon>fabids</taxon>
        <taxon>Fabales</taxon>
        <taxon>Fabaceae</taxon>
        <taxon>Papilionoideae</taxon>
        <taxon>50 kb inversion clade</taxon>
        <taxon>NPAAA clade</taxon>
        <taxon>Hologalegina</taxon>
        <taxon>IRL clade</taxon>
        <taxon>Trifolieae</taxon>
        <taxon>Trifolium</taxon>
    </lineage>
</organism>
<protein>
    <submittedName>
        <fullName evidence="1">Uncharacterized protein</fullName>
    </submittedName>
</protein>